<comment type="caution">
    <text evidence="1">The sequence shown here is derived from an EMBL/GenBank/DDBJ whole genome shotgun (WGS) entry which is preliminary data.</text>
</comment>
<evidence type="ECO:0000313" key="2">
    <source>
        <dbReference type="Proteomes" id="UP000821837"/>
    </source>
</evidence>
<dbReference type="EMBL" id="JABSTV010001253">
    <property type="protein sequence ID" value="KAH7944504.1"/>
    <property type="molecule type" value="Genomic_DNA"/>
</dbReference>
<dbReference type="Proteomes" id="UP000821837">
    <property type="component" value="Unassembled WGS sequence"/>
</dbReference>
<reference evidence="1" key="2">
    <citation type="submission" date="2021-09" db="EMBL/GenBank/DDBJ databases">
        <authorList>
            <person name="Jia N."/>
            <person name="Wang J."/>
            <person name="Shi W."/>
            <person name="Du L."/>
            <person name="Sun Y."/>
            <person name="Zhan W."/>
            <person name="Jiang J."/>
            <person name="Wang Q."/>
            <person name="Zhang B."/>
            <person name="Ji P."/>
            <person name="Sakyi L.B."/>
            <person name="Cui X."/>
            <person name="Yuan T."/>
            <person name="Jiang B."/>
            <person name="Yang W."/>
            <person name="Lam T.T.-Y."/>
            <person name="Chang Q."/>
            <person name="Ding S."/>
            <person name="Wang X."/>
            <person name="Zhu J."/>
            <person name="Ruan X."/>
            <person name="Zhao L."/>
            <person name="Wei J."/>
            <person name="Que T."/>
            <person name="Du C."/>
            <person name="Cheng J."/>
            <person name="Dai P."/>
            <person name="Han X."/>
            <person name="Huang E."/>
            <person name="Gao Y."/>
            <person name="Liu J."/>
            <person name="Shao H."/>
            <person name="Ye R."/>
            <person name="Li L."/>
            <person name="Wei W."/>
            <person name="Wang X."/>
            <person name="Wang C."/>
            <person name="Huo Q."/>
            <person name="Li W."/>
            <person name="Guo W."/>
            <person name="Chen H."/>
            <person name="Chen S."/>
            <person name="Zhou L."/>
            <person name="Zhou L."/>
            <person name="Ni X."/>
            <person name="Tian J."/>
            <person name="Zhou Y."/>
            <person name="Sheng Y."/>
            <person name="Liu T."/>
            <person name="Pan Y."/>
            <person name="Xia L."/>
            <person name="Li J."/>
            <person name="Zhao F."/>
            <person name="Cao W."/>
        </authorList>
    </citation>
    <scope>NUCLEOTIDE SEQUENCE</scope>
    <source>
        <strain evidence="1">Rsan-2018</strain>
        <tissue evidence="1">Larvae</tissue>
    </source>
</reference>
<sequence>MNLADALQGGSPKHLQSLSAFLCCFHRSTLHHVVRFCPDFKDLDVRIDRKGRLHPCAVCINVFASDPDFDREFSSGPTVLLHKGLARLTCDHFALRCIRLAPRKLRANAYCLSGLELEGEHLDFTERFLLGFLSDAVSLEYLCLPSAKTLVTTMQRCPYVNCAPCYLA</sequence>
<organism evidence="1 2">
    <name type="scientific">Rhipicephalus sanguineus</name>
    <name type="common">Brown dog tick</name>
    <name type="synonym">Ixodes sanguineus</name>
    <dbReference type="NCBI Taxonomy" id="34632"/>
    <lineage>
        <taxon>Eukaryota</taxon>
        <taxon>Metazoa</taxon>
        <taxon>Ecdysozoa</taxon>
        <taxon>Arthropoda</taxon>
        <taxon>Chelicerata</taxon>
        <taxon>Arachnida</taxon>
        <taxon>Acari</taxon>
        <taxon>Parasitiformes</taxon>
        <taxon>Ixodida</taxon>
        <taxon>Ixodoidea</taxon>
        <taxon>Ixodidae</taxon>
        <taxon>Rhipicephalinae</taxon>
        <taxon>Rhipicephalus</taxon>
        <taxon>Rhipicephalus</taxon>
    </lineage>
</organism>
<gene>
    <name evidence="1" type="ORF">HPB52_020619</name>
</gene>
<protein>
    <submittedName>
        <fullName evidence="1">Uncharacterized protein</fullName>
    </submittedName>
</protein>
<proteinExistence type="predicted"/>
<keyword evidence="2" id="KW-1185">Reference proteome</keyword>
<dbReference type="AlphaFoldDB" id="A0A9D4PKJ0"/>
<name>A0A9D4PKJ0_RHISA</name>
<reference evidence="1" key="1">
    <citation type="journal article" date="2020" name="Cell">
        <title>Large-Scale Comparative Analyses of Tick Genomes Elucidate Their Genetic Diversity and Vector Capacities.</title>
        <authorList>
            <consortium name="Tick Genome and Microbiome Consortium (TIGMIC)"/>
            <person name="Jia N."/>
            <person name="Wang J."/>
            <person name="Shi W."/>
            <person name="Du L."/>
            <person name="Sun Y."/>
            <person name="Zhan W."/>
            <person name="Jiang J.F."/>
            <person name="Wang Q."/>
            <person name="Zhang B."/>
            <person name="Ji P."/>
            <person name="Bell-Sakyi L."/>
            <person name="Cui X.M."/>
            <person name="Yuan T.T."/>
            <person name="Jiang B.G."/>
            <person name="Yang W.F."/>
            <person name="Lam T.T."/>
            <person name="Chang Q.C."/>
            <person name="Ding S.J."/>
            <person name="Wang X.J."/>
            <person name="Zhu J.G."/>
            <person name="Ruan X.D."/>
            <person name="Zhao L."/>
            <person name="Wei J.T."/>
            <person name="Ye R.Z."/>
            <person name="Que T.C."/>
            <person name="Du C.H."/>
            <person name="Zhou Y.H."/>
            <person name="Cheng J.X."/>
            <person name="Dai P.F."/>
            <person name="Guo W.B."/>
            <person name="Han X.H."/>
            <person name="Huang E.J."/>
            <person name="Li L.F."/>
            <person name="Wei W."/>
            <person name="Gao Y.C."/>
            <person name="Liu J.Z."/>
            <person name="Shao H.Z."/>
            <person name="Wang X."/>
            <person name="Wang C.C."/>
            <person name="Yang T.C."/>
            <person name="Huo Q.B."/>
            <person name="Li W."/>
            <person name="Chen H.Y."/>
            <person name="Chen S.E."/>
            <person name="Zhou L.G."/>
            <person name="Ni X.B."/>
            <person name="Tian J.H."/>
            <person name="Sheng Y."/>
            <person name="Liu T."/>
            <person name="Pan Y.S."/>
            <person name="Xia L.Y."/>
            <person name="Li J."/>
            <person name="Zhao F."/>
            <person name="Cao W.C."/>
        </authorList>
    </citation>
    <scope>NUCLEOTIDE SEQUENCE</scope>
    <source>
        <strain evidence="1">Rsan-2018</strain>
    </source>
</reference>
<accession>A0A9D4PKJ0</accession>
<evidence type="ECO:0000313" key="1">
    <source>
        <dbReference type="EMBL" id="KAH7944504.1"/>
    </source>
</evidence>